<dbReference type="PANTHER" id="PTHR35339:SF4">
    <property type="entry name" value="LINALOOL DEHYDRATASE_ISOMERASE DOMAIN-CONTAINING PROTEIN"/>
    <property type="match status" value="1"/>
</dbReference>
<dbReference type="AlphaFoldDB" id="A0A7Z0K8S4"/>
<keyword evidence="3" id="KW-1185">Reference proteome</keyword>
<dbReference type="RefSeq" id="WP_179540512.1">
    <property type="nucleotide sequence ID" value="NZ_BAAALL010000009.1"/>
</dbReference>
<name>A0A7Z0K8S4_9MICC</name>
<evidence type="ECO:0000313" key="3">
    <source>
        <dbReference type="Proteomes" id="UP000535437"/>
    </source>
</evidence>
<dbReference type="EMBL" id="JACCFY010000001">
    <property type="protein sequence ID" value="NYJ76968.1"/>
    <property type="molecule type" value="Genomic_DNA"/>
</dbReference>
<dbReference type="Proteomes" id="UP000535437">
    <property type="component" value="Unassembled WGS sequence"/>
</dbReference>
<dbReference type="InterPro" id="IPR016624">
    <property type="entry name" value="UCP014753"/>
</dbReference>
<dbReference type="InterPro" id="IPR049349">
    <property type="entry name" value="DUF2264_N"/>
</dbReference>
<gene>
    <name evidence="2" type="ORF">HNR09_000379</name>
</gene>
<feature type="domain" description="DUF2264" evidence="1">
    <location>
        <begin position="31"/>
        <end position="388"/>
    </location>
</feature>
<dbReference type="PANTHER" id="PTHR35339">
    <property type="entry name" value="LINALOOL DEHYDRATASE_ISOMERASE DOMAIN-CONTAINING PROTEIN"/>
    <property type="match status" value="1"/>
</dbReference>
<reference evidence="2 3" key="1">
    <citation type="submission" date="2020-07" db="EMBL/GenBank/DDBJ databases">
        <title>Sequencing the genomes of 1000 actinobacteria strains.</title>
        <authorList>
            <person name="Klenk H.-P."/>
        </authorList>
    </citation>
    <scope>NUCLEOTIDE SEQUENCE [LARGE SCALE GENOMIC DNA]</scope>
    <source>
        <strain evidence="2 3">DSM 15475</strain>
    </source>
</reference>
<comment type="caution">
    <text evidence="2">The sequence shown here is derived from an EMBL/GenBank/DDBJ whole genome shotgun (WGS) entry which is preliminary data.</text>
</comment>
<dbReference type="PIRSF" id="PIRSF014753">
    <property type="entry name" value="UCP014753"/>
    <property type="match status" value="1"/>
</dbReference>
<evidence type="ECO:0000259" key="1">
    <source>
        <dbReference type="Pfam" id="PF10022"/>
    </source>
</evidence>
<proteinExistence type="predicted"/>
<accession>A0A7Z0K8S4</accession>
<dbReference type="Pfam" id="PF10022">
    <property type="entry name" value="DUF2264"/>
    <property type="match status" value="1"/>
</dbReference>
<organism evidence="2 3">
    <name type="scientific">Nesterenkonia xinjiangensis</name>
    <dbReference type="NCBI Taxonomy" id="225327"/>
    <lineage>
        <taxon>Bacteria</taxon>
        <taxon>Bacillati</taxon>
        <taxon>Actinomycetota</taxon>
        <taxon>Actinomycetes</taxon>
        <taxon>Micrococcales</taxon>
        <taxon>Micrococcaceae</taxon>
        <taxon>Nesterenkonia</taxon>
    </lineage>
</organism>
<evidence type="ECO:0000313" key="2">
    <source>
        <dbReference type="EMBL" id="NYJ76968.1"/>
    </source>
</evidence>
<protein>
    <recommendedName>
        <fullName evidence="1">DUF2264 domain-containing protein</fullName>
    </recommendedName>
</protein>
<sequence>MTTSTTHDTLQYTGLTLPAEHRTLSPYTGFTREHWEAAADGMVANAWRWASPRGGRLDLPGRSSRSGVRSDGLEGYARTFLAAAFRVAGAGGADPHNWVDRYASGVVAGTENAGADDPESWPIIRDFDVFGQPMVESASVAIGLRLTRPWLWDQLNEIQQEKIEHWLRGSLRSLPAPNNWYLFPYTVAGFLESVGRGDAETARIRRRGLDLLESWYQGEGWYTDGDRGGIDYYIGWALHLYPVLDAVMSARESGNAPEPIAGIYGDRLSEHLETFSHFFAPNGAPIYMGRSMTYRFAAASAVGLGAAADVSPLTPGASRRIMSGTLRCFLDQGALNEHGLLSLGWFGEHEASLQPYSGPASPYWASKAFSALLAPADHPLWTATEEPMPTELQDHVVAVPSAGFLLQSTVADGVARMHNHGTDPLREESGEAAAAPDPLYARWSYSSHTGPTARHNQPDNDLAVIWRERRGSRVRARSLGAASYGDWGWAASWHKPIFGGGASSAVPGLRVDSIVVARGAYELRIHQVAGCPIGATVESTGWAVAGPQLETDLRSVLLPLAGWKQLDEVAAPTGTAHVASARVPRLRAATEPDSTQVFVALAALTHDDGAVSDAAEIIRDLRIAEDSVVFGWAGDTQDTVVSLDPVAVTRTAGGAA</sequence>